<reference evidence="2 3" key="1">
    <citation type="submission" date="2019-12" db="EMBL/GenBank/DDBJ databases">
        <authorList>
            <person name="Kim Y.S."/>
        </authorList>
    </citation>
    <scope>NUCLEOTIDE SEQUENCE [LARGE SCALE GENOMIC DNA]</scope>
    <source>
        <strain evidence="2 3">MMS17-SY077</strain>
    </source>
</reference>
<feature type="transmembrane region" description="Helical" evidence="1">
    <location>
        <begin position="58"/>
        <end position="79"/>
    </location>
</feature>
<evidence type="ECO:0000256" key="1">
    <source>
        <dbReference type="SAM" id="Phobius"/>
    </source>
</evidence>
<feature type="transmembrane region" description="Helical" evidence="1">
    <location>
        <begin position="29"/>
        <end position="52"/>
    </location>
</feature>
<evidence type="ECO:0000313" key="3">
    <source>
        <dbReference type="Proteomes" id="UP000438182"/>
    </source>
</evidence>
<gene>
    <name evidence="2" type="ORF">GB864_15885</name>
</gene>
<dbReference type="AlphaFoldDB" id="A0A6I4P833"/>
<feature type="transmembrane region" description="Helical" evidence="1">
    <location>
        <begin position="6"/>
        <end position="22"/>
    </location>
</feature>
<evidence type="ECO:0000313" key="2">
    <source>
        <dbReference type="EMBL" id="MWC00028.1"/>
    </source>
</evidence>
<dbReference type="EMBL" id="WSTA01000095">
    <property type="protein sequence ID" value="MWC00028.1"/>
    <property type="molecule type" value="Genomic_DNA"/>
</dbReference>
<sequence length="101" mass="10877">MELLFITVGGAIFGLGAHWFLPRRTLHGAVLLPMIGAATAAVVWVALTWLGMAWDGGWIWVISIAVSIAVPVAVDLFLGPRREQADQIRFERLARPGSGVA</sequence>
<comment type="caution">
    <text evidence="2">The sequence shown here is derived from an EMBL/GenBank/DDBJ whole genome shotgun (WGS) entry which is preliminary data.</text>
</comment>
<protein>
    <submittedName>
        <fullName evidence="2">Uncharacterized protein</fullName>
    </submittedName>
</protein>
<keyword evidence="1" id="KW-1133">Transmembrane helix</keyword>
<accession>A0A6I4P833</accession>
<keyword evidence="1" id="KW-0812">Transmembrane</keyword>
<dbReference type="Proteomes" id="UP000438182">
    <property type="component" value="Unassembled WGS sequence"/>
</dbReference>
<organism evidence="2 3">
    <name type="scientific">Agromyces seonyuensis</name>
    <dbReference type="NCBI Taxonomy" id="2662446"/>
    <lineage>
        <taxon>Bacteria</taxon>
        <taxon>Bacillati</taxon>
        <taxon>Actinomycetota</taxon>
        <taxon>Actinomycetes</taxon>
        <taxon>Micrococcales</taxon>
        <taxon>Microbacteriaceae</taxon>
        <taxon>Agromyces</taxon>
    </lineage>
</organism>
<dbReference type="RefSeq" id="WP_160426680.1">
    <property type="nucleotide sequence ID" value="NZ_WSTA01000095.1"/>
</dbReference>
<proteinExistence type="predicted"/>
<keyword evidence="3" id="KW-1185">Reference proteome</keyword>
<name>A0A6I4P833_9MICO</name>
<keyword evidence="1" id="KW-0472">Membrane</keyword>